<feature type="signal peptide" evidence="1">
    <location>
        <begin position="1"/>
        <end position="30"/>
    </location>
</feature>
<name>A0A7L5DYS7_9SPHI</name>
<dbReference type="RefSeq" id="WP_169605423.1">
    <property type="nucleotide sequence ID" value="NZ_CP051682.1"/>
</dbReference>
<dbReference type="SUPFAM" id="SSF51126">
    <property type="entry name" value="Pectin lyase-like"/>
    <property type="match status" value="1"/>
</dbReference>
<dbReference type="InterPro" id="IPR012334">
    <property type="entry name" value="Pectin_lyas_fold"/>
</dbReference>
<dbReference type="InterPro" id="IPR011050">
    <property type="entry name" value="Pectin_lyase_fold/virulence"/>
</dbReference>
<dbReference type="Proteomes" id="UP000503278">
    <property type="component" value="Chromosome"/>
</dbReference>
<feature type="domain" description="Right handed beta helix" evidence="2">
    <location>
        <begin position="214"/>
        <end position="383"/>
    </location>
</feature>
<feature type="chain" id="PRO_5029664565" evidence="1">
    <location>
        <begin position="31"/>
        <end position="479"/>
    </location>
</feature>
<reference evidence="3 4" key="1">
    <citation type="submission" date="2020-04" db="EMBL/GenBank/DDBJ databases">
        <title>Genome sequencing of novel species.</title>
        <authorList>
            <person name="Heo J."/>
            <person name="Kim S.-J."/>
            <person name="Kim J.-S."/>
            <person name="Hong S.-B."/>
            <person name="Kwon S.-W."/>
        </authorList>
    </citation>
    <scope>NUCLEOTIDE SEQUENCE [LARGE SCALE GENOMIC DNA]</scope>
    <source>
        <strain evidence="3 4">F39-2</strain>
    </source>
</reference>
<proteinExistence type="predicted"/>
<gene>
    <name evidence="3" type="ORF">HH214_00205</name>
</gene>
<dbReference type="KEGG" id="mrob:HH214_00205"/>
<dbReference type="EMBL" id="CP051682">
    <property type="protein sequence ID" value="QJD94404.1"/>
    <property type="molecule type" value="Genomic_DNA"/>
</dbReference>
<dbReference type="SMART" id="SM00710">
    <property type="entry name" value="PbH1"/>
    <property type="match status" value="10"/>
</dbReference>
<keyword evidence="1" id="KW-0732">Signal</keyword>
<evidence type="ECO:0000256" key="1">
    <source>
        <dbReference type="SAM" id="SignalP"/>
    </source>
</evidence>
<dbReference type="Pfam" id="PF13229">
    <property type="entry name" value="Beta_helix"/>
    <property type="match status" value="1"/>
</dbReference>
<dbReference type="InterPro" id="IPR039448">
    <property type="entry name" value="Beta_helix"/>
</dbReference>
<sequence length="479" mass="51288">MNVCLVVMWKRLRSALLVSLFFMALQPAYAAIASNGVDDTDALQAQLDKGKDLVLTGTLIINRTLIVPSGVNITGGTLVNGNNMSGYLLANGTFLKFQNVSNSVIKNVTFKATNGFHLTGWLDAVVLIKDAVNITVSNCTFNLNQPYGKAGMEAVWITGPQSSKNNILSNKLKTCGIVYAENGASGTLVKGNSIINAHQNALTGTGNNAACASKDVSLIQNTIINAGRMGIEDFRYMDGTTIAANKIKGTGKSIKERVDGMGISCVGYNSKVTGNIIEDAQTYCIESGGNHHILIADNTIIDNELTATGIMSNVTSPPPSSHISNNSITRNNTIKGTYVAIAVFGNNPLNLSIERNNIQNPSSKGIDITSTAVNYQITVSGNHFIFSKAGKDKRTALSTYAATPQVNQLLTVANNILSYNDEIGMSKNTEYGFFITTNYVTFTHNIVSYHKQKVYPFFTNGVKLVGLKAIDNTANGVKL</sequence>
<evidence type="ECO:0000313" key="3">
    <source>
        <dbReference type="EMBL" id="QJD94404.1"/>
    </source>
</evidence>
<dbReference type="Gene3D" id="2.160.20.10">
    <property type="entry name" value="Single-stranded right-handed beta-helix, Pectin lyase-like"/>
    <property type="match status" value="2"/>
</dbReference>
<organism evidence="3 4">
    <name type="scientific">Mucilaginibacter robiniae</name>
    <dbReference type="NCBI Taxonomy" id="2728022"/>
    <lineage>
        <taxon>Bacteria</taxon>
        <taxon>Pseudomonadati</taxon>
        <taxon>Bacteroidota</taxon>
        <taxon>Sphingobacteriia</taxon>
        <taxon>Sphingobacteriales</taxon>
        <taxon>Sphingobacteriaceae</taxon>
        <taxon>Mucilaginibacter</taxon>
    </lineage>
</organism>
<evidence type="ECO:0000259" key="2">
    <source>
        <dbReference type="Pfam" id="PF13229"/>
    </source>
</evidence>
<dbReference type="AlphaFoldDB" id="A0A7L5DYS7"/>
<accession>A0A7L5DYS7</accession>
<keyword evidence="4" id="KW-1185">Reference proteome</keyword>
<protein>
    <submittedName>
        <fullName evidence="3">Right-handed parallel beta-helix repeat-containing protein</fullName>
    </submittedName>
</protein>
<dbReference type="InterPro" id="IPR006626">
    <property type="entry name" value="PbH1"/>
</dbReference>
<evidence type="ECO:0000313" key="4">
    <source>
        <dbReference type="Proteomes" id="UP000503278"/>
    </source>
</evidence>